<dbReference type="GO" id="GO:0016973">
    <property type="term" value="P:poly(A)+ mRNA export from nucleus"/>
    <property type="evidence" value="ECO:0007669"/>
    <property type="project" value="TreeGrafter"/>
</dbReference>
<dbReference type="GO" id="GO:0003723">
    <property type="term" value="F:RNA binding"/>
    <property type="evidence" value="ECO:0007669"/>
    <property type="project" value="InterPro"/>
</dbReference>
<dbReference type="Gene3D" id="1.10.10.10">
    <property type="entry name" value="Winged helix-like DNA-binding domain superfamily/Winged helix DNA-binding domain"/>
    <property type="match status" value="1"/>
</dbReference>
<dbReference type="GO" id="GO:0003690">
    <property type="term" value="F:double-stranded DNA binding"/>
    <property type="evidence" value="ECO:0007669"/>
    <property type="project" value="InterPro"/>
</dbReference>
<protein>
    <recommendedName>
        <fullName evidence="6">CSN12-like protein</fullName>
    </recommendedName>
</protein>
<gene>
    <name evidence="10" type="ORF">LNINA_LOCUS5851</name>
</gene>
<reference evidence="10 11" key="1">
    <citation type="submission" date="2023-11" db="EMBL/GenBank/DDBJ databases">
        <authorList>
            <person name="Okamura Y."/>
        </authorList>
    </citation>
    <scope>NUCLEOTIDE SEQUENCE [LARGE SCALE GENOMIC DNA]</scope>
</reference>
<evidence type="ECO:0000256" key="3">
    <source>
        <dbReference type="ARBA" id="ARBA00022989"/>
    </source>
</evidence>
<evidence type="ECO:0000256" key="4">
    <source>
        <dbReference type="ARBA" id="ARBA00023136"/>
    </source>
</evidence>
<keyword evidence="3 7" id="KW-1133">Transmembrane helix</keyword>
<dbReference type="Pfam" id="PF01399">
    <property type="entry name" value="PCI"/>
    <property type="match status" value="1"/>
</dbReference>
<proteinExistence type="inferred from homology"/>
<keyword evidence="2 7" id="KW-0812">Transmembrane</keyword>
<feature type="transmembrane region" description="Helical" evidence="7">
    <location>
        <begin position="772"/>
        <end position="796"/>
    </location>
</feature>
<dbReference type="EMBL" id="CAVLEF010000007">
    <property type="protein sequence ID" value="CAK1546266.1"/>
    <property type="molecule type" value="Genomic_DNA"/>
</dbReference>
<feature type="transmembrane region" description="Helical" evidence="7">
    <location>
        <begin position="408"/>
        <end position="426"/>
    </location>
</feature>
<comment type="similarity">
    <text evidence="5">Belongs to the CSN12 family.</text>
</comment>
<feature type="transmembrane region" description="Helical" evidence="7">
    <location>
        <begin position="683"/>
        <end position="704"/>
    </location>
</feature>
<sequence>MMATGTLNQYIQYVERMFRTANGENLARLLSLRDDHINNRNLRSSDIASLVEGNCVAPLDEIIIYHLSCVQALSVKDYIEAYHQQSLCVAAVVRLLQAQKEENWSLYLMYTVCLDLRLVAQKAELCDPQSNGKILEKAAESLLACFRVCAADNRTADEDTKRLGMLNLVNQLLKVYFRINKLHLCKPLIRAIDSSPFKDQFPLAQQITYRYFVGRKAMFDSDYRSADEYLSFAFQNCHHESIKNKRLILTYLIPVKMLLGFMPAKHLLHKYDLLQFWDLVSAVKNGDLRGIDQVMEEHESFFIKAGIYLIVEKLKITAYRNLFRKVYLAENTHQIDIASFQAALQIMGQEDVDSDETQCIVANLIYDGKIKVSSTFSLYGMEAGWMSPMSVVLMSDKSPLGYSLSNSAISWLASIVAFVAAFFVPIYSHLTDDYGRKWVIFASTIPQMISVILRIFFPNIIVLAIARALCGLSASGSFTLVSLYLREISQHNVIAAIGSLPVLMQNTGVLIVYLIGAYFDYFTVLWIMLSAPIVLAILIWQIPESPEFLVKEGLMDKARDTVAFLRGLKPDDERVKAEIEFLKRLEDQFAHLPKTNICIILKDKAWRRGFVLIMILFTVHAWNGAFVIVTYASTILCVAEHGHFTFLRPELQSLSFPIVMITASLCFVFIADKWGRRHLQAGAYSISVVAFTTLGVTLYIEDIYQEGPSWLHLLCMTVAVAMYSGGIRPLPCIIATEMFSFKIRAKVMGVLITYGWLAVSLQLFSYGPLVDAFGLSIVFLIYAAVNVFGLIFALLIPETKGRNPEQIRNILLHNTTKTTS</sequence>
<dbReference type="GO" id="GO:0070390">
    <property type="term" value="C:transcription export complex 2"/>
    <property type="evidence" value="ECO:0007669"/>
    <property type="project" value="TreeGrafter"/>
</dbReference>
<accession>A0AAV1JAQ8</accession>
<dbReference type="Gene3D" id="1.20.1250.20">
    <property type="entry name" value="MFS general substrate transporter like domains"/>
    <property type="match status" value="1"/>
</dbReference>
<dbReference type="AlphaFoldDB" id="A0AAV1JAQ8"/>
<keyword evidence="4 7" id="KW-0472">Membrane</keyword>
<dbReference type="GO" id="GO:0006368">
    <property type="term" value="P:transcription elongation by RNA polymerase II"/>
    <property type="evidence" value="ECO:0007669"/>
    <property type="project" value="TreeGrafter"/>
</dbReference>
<dbReference type="Proteomes" id="UP001497472">
    <property type="component" value="Unassembled WGS sequence"/>
</dbReference>
<name>A0AAV1JAQ8_9NEOP</name>
<evidence type="ECO:0000259" key="8">
    <source>
        <dbReference type="PROSITE" id="PS50250"/>
    </source>
</evidence>
<dbReference type="InterPro" id="IPR000717">
    <property type="entry name" value="PCI_dom"/>
</dbReference>
<evidence type="ECO:0000256" key="7">
    <source>
        <dbReference type="SAM" id="Phobius"/>
    </source>
</evidence>
<feature type="transmembrane region" description="Helical" evidence="7">
    <location>
        <begin position="654"/>
        <end position="671"/>
    </location>
</feature>
<evidence type="ECO:0000256" key="5">
    <source>
        <dbReference type="ARBA" id="ARBA00025771"/>
    </source>
</evidence>
<feature type="transmembrane region" description="Helical" evidence="7">
    <location>
        <begin position="438"/>
        <end position="457"/>
    </location>
</feature>
<dbReference type="PROSITE" id="PS50250">
    <property type="entry name" value="PCI"/>
    <property type="match status" value="1"/>
</dbReference>
<dbReference type="GO" id="GO:0016020">
    <property type="term" value="C:membrane"/>
    <property type="evidence" value="ECO:0007669"/>
    <property type="project" value="UniProtKB-SubCell"/>
</dbReference>
<dbReference type="SUPFAM" id="SSF103473">
    <property type="entry name" value="MFS general substrate transporter"/>
    <property type="match status" value="1"/>
</dbReference>
<dbReference type="Pfam" id="PF00083">
    <property type="entry name" value="Sugar_tr"/>
    <property type="match status" value="1"/>
</dbReference>
<evidence type="ECO:0000259" key="9">
    <source>
        <dbReference type="PROSITE" id="PS50850"/>
    </source>
</evidence>
<dbReference type="GO" id="GO:0022857">
    <property type="term" value="F:transmembrane transporter activity"/>
    <property type="evidence" value="ECO:0007669"/>
    <property type="project" value="InterPro"/>
</dbReference>
<feature type="transmembrane region" description="Helical" evidence="7">
    <location>
        <begin position="610"/>
        <end position="634"/>
    </location>
</feature>
<evidence type="ECO:0000256" key="6">
    <source>
        <dbReference type="ARBA" id="ARBA00033214"/>
    </source>
</evidence>
<feature type="transmembrane region" description="Helical" evidence="7">
    <location>
        <begin position="463"/>
        <end position="485"/>
    </location>
</feature>
<comment type="subcellular location">
    <subcellularLocation>
        <location evidence="1">Membrane</location>
        <topology evidence="1">Multi-pass membrane protein</topology>
    </subcellularLocation>
</comment>
<evidence type="ECO:0000256" key="2">
    <source>
        <dbReference type="ARBA" id="ARBA00022692"/>
    </source>
</evidence>
<evidence type="ECO:0000313" key="11">
    <source>
        <dbReference type="Proteomes" id="UP001497472"/>
    </source>
</evidence>
<feature type="transmembrane region" description="Helical" evidence="7">
    <location>
        <begin position="710"/>
        <end position="727"/>
    </location>
</feature>
<dbReference type="InterPro" id="IPR005828">
    <property type="entry name" value="MFS_sugar_transport-like"/>
</dbReference>
<dbReference type="PANTHER" id="PTHR12732:SF0">
    <property type="entry name" value="PCI DOMAIN-CONTAINING PROTEIN 2"/>
    <property type="match status" value="1"/>
</dbReference>
<dbReference type="InterPro" id="IPR036259">
    <property type="entry name" value="MFS_trans_sf"/>
</dbReference>
<dbReference type="InterPro" id="IPR045114">
    <property type="entry name" value="Csn12-like"/>
</dbReference>
<dbReference type="InterPro" id="IPR020846">
    <property type="entry name" value="MFS_dom"/>
</dbReference>
<feature type="transmembrane region" description="Helical" evidence="7">
    <location>
        <begin position="492"/>
        <end position="515"/>
    </location>
</feature>
<organism evidence="10 11">
    <name type="scientific">Leptosia nina</name>
    <dbReference type="NCBI Taxonomy" id="320188"/>
    <lineage>
        <taxon>Eukaryota</taxon>
        <taxon>Metazoa</taxon>
        <taxon>Ecdysozoa</taxon>
        <taxon>Arthropoda</taxon>
        <taxon>Hexapoda</taxon>
        <taxon>Insecta</taxon>
        <taxon>Pterygota</taxon>
        <taxon>Neoptera</taxon>
        <taxon>Endopterygota</taxon>
        <taxon>Lepidoptera</taxon>
        <taxon>Glossata</taxon>
        <taxon>Ditrysia</taxon>
        <taxon>Papilionoidea</taxon>
        <taxon>Pieridae</taxon>
        <taxon>Pierinae</taxon>
        <taxon>Leptosia</taxon>
    </lineage>
</organism>
<dbReference type="GO" id="GO:0000973">
    <property type="term" value="P:post-transcriptional tethering of RNA polymerase II gene DNA at nuclear periphery"/>
    <property type="evidence" value="ECO:0007669"/>
    <property type="project" value="TreeGrafter"/>
</dbReference>
<evidence type="ECO:0000256" key="1">
    <source>
        <dbReference type="ARBA" id="ARBA00004141"/>
    </source>
</evidence>
<feature type="transmembrane region" description="Helical" evidence="7">
    <location>
        <begin position="747"/>
        <end position="766"/>
    </location>
</feature>
<comment type="caution">
    <text evidence="10">The sequence shown here is derived from an EMBL/GenBank/DDBJ whole genome shotgun (WGS) entry which is preliminary data.</text>
</comment>
<feature type="transmembrane region" description="Helical" evidence="7">
    <location>
        <begin position="521"/>
        <end position="542"/>
    </location>
</feature>
<feature type="domain" description="PCI" evidence="8">
    <location>
        <begin position="207"/>
        <end position="388"/>
    </location>
</feature>
<dbReference type="PANTHER" id="PTHR12732">
    <property type="entry name" value="UNCHARACTERIZED PROTEASOME COMPONENT REGION PCI-CONTAINING"/>
    <property type="match status" value="1"/>
</dbReference>
<feature type="domain" description="Major facilitator superfamily (MFS) profile" evidence="9">
    <location>
        <begin position="368"/>
        <end position="801"/>
    </location>
</feature>
<keyword evidence="11" id="KW-1185">Reference proteome</keyword>
<dbReference type="PROSITE" id="PS50850">
    <property type="entry name" value="MFS"/>
    <property type="match status" value="1"/>
</dbReference>
<evidence type="ECO:0000313" key="10">
    <source>
        <dbReference type="EMBL" id="CAK1546266.1"/>
    </source>
</evidence>
<dbReference type="InterPro" id="IPR036388">
    <property type="entry name" value="WH-like_DNA-bd_sf"/>
</dbReference>
<dbReference type="SMART" id="SM00753">
    <property type="entry name" value="PAM"/>
    <property type="match status" value="1"/>
</dbReference>